<name>A0ACB7TAW1_HYAAI</name>
<keyword evidence="2" id="KW-1185">Reference proteome</keyword>
<evidence type="ECO:0000313" key="1">
    <source>
        <dbReference type="EMBL" id="KAH6943144.1"/>
    </source>
</evidence>
<comment type="caution">
    <text evidence="1">The sequence shown here is derived from an EMBL/GenBank/DDBJ whole genome shotgun (WGS) entry which is preliminary data.</text>
</comment>
<organism evidence="1 2">
    <name type="scientific">Hyalomma asiaticum</name>
    <name type="common">Tick</name>
    <dbReference type="NCBI Taxonomy" id="266040"/>
    <lineage>
        <taxon>Eukaryota</taxon>
        <taxon>Metazoa</taxon>
        <taxon>Ecdysozoa</taxon>
        <taxon>Arthropoda</taxon>
        <taxon>Chelicerata</taxon>
        <taxon>Arachnida</taxon>
        <taxon>Acari</taxon>
        <taxon>Parasitiformes</taxon>
        <taxon>Ixodida</taxon>
        <taxon>Ixodoidea</taxon>
        <taxon>Ixodidae</taxon>
        <taxon>Hyalomminae</taxon>
        <taxon>Hyalomma</taxon>
    </lineage>
</organism>
<sequence length="101" mass="11279">MWNWCSPDCLSKRRQGGSPLLNGFETSLRRYYMKSSTSLQQTTAANIDFSAASSTKRRSPIVQRLYVLPFLRITACLPPATCADNIRTEVEQSAARGTCDN</sequence>
<dbReference type="EMBL" id="CM023490">
    <property type="protein sequence ID" value="KAH6943144.1"/>
    <property type="molecule type" value="Genomic_DNA"/>
</dbReference>
<protein>
    <submittedName>
        <fullName evidence="1">Uncharacterized protein</fullName>
    </submittedName>
</protein>
<proteinExistence type="predicted"/>
<gene>
    <name evidence="1" type="ORF">HPB50_016151</name>
</gene>
<reference evidence="1" key="1">
    <citation type="submission" date="2020-05" db="EMBL/GenBank/DDBJ databases">
        <title>Large-scale comparative analyses of tick genomes elucidate their genetic diversity and vector capacities.</title>
        <authorList>
            <person name="Jia N."/>
            <person name="Wang J."/>
            <person name="Shi W."/>
            <person name="Du L."/>
            <person name="Sun Y."/>
            <person name="Zhan W."/>
            <person name="Jiang J."/>
            <person name="Wang Q."/>
            <person name="Zhang B."/>
            <person name="Ji P."/>
            <person name="Sakyi L.B."/>
            <person name="Cui X."/>
            <person name="Yuan T."/>
            <person name="Jiang B."/>
            <person name="Yang W."/>
            <person name="Lam T.T.-Y."/>
            <person name="Chang Q."/>
            <person name="Ding S."/>
            <person name="Wang X."/>
            <person name="Zhu J."/>
            <person name="Ruan X."/>
            <person name="Zhao L."/>
            <person name="Wei J."/>
            <person name="Que T."/>
            <person name="Du C."/>
            <person name="Cheng J."/>
            <person name="Dai P."/>
            <person name="Han X."/>
            <person name="Huang E."/>
            <person name="Gao Y."/>
            <person name="Liu J."/>
            <person name="Shao H."/>
            <person name="Ye R."/>
            <person name="Li L."/>
            <person name="Wei W."/>
            <person name="Wang X."/>
            <person name="Wang C."/>
            <person name="Yang T."/>
            <person name="Huo Q."/>
            <person name="Li W."/>
            <person name="Guo W."/>
            <person name="Chen H."/>
            <person name="Zhou L."/>
            <person name="Ni X."/>
            <person name="Tian J."/>
            <person name="Zhou Y."/>
            <person name="Sheng Y."/>
            <person name="Liu T."/>
            <person name="Pan Y."/>
            <person name="Xia L."/>
            <person name="Li J."/>
            <person name="Zhao F."/>
            <person name="Cao W."/>
        </authorList>
    </citation>
    <scope>NUCLEOTIDE SEQUENCE</scope>
    <source>
        <strain evidence="1">Hyas-2018</strain>
    </source>
</reference>
<evidence type="ECO:0000313" key="2">
    <source>
        <dbReference type="Proteomes" id="UP000821845"/>
    </source>
</evidence>
<dbReference type="Proteomes" id="UP000821845">
    <property type="component" value="Chromosome 10"/>
</dbReference>
<accession>A0ACB7TAW1</accession>